<dbReference type="AlphaFoldDB" id="A0AAJ0HL20"/>
<comment type="caution">
    <text evidence="3">The sequence shown here is derived from an EMBL/GenBank/DDBJ whole genome shotgun (WGS) entry which is preliminary data.</text>
</comment>
<dbReference type="InterPro" id="IPR052400">
    <property type="entry name" value="Zn2-C6_fungal_TF"/>
</dbReference>
<name>A0AAJ0HL20_9PEZI</name>
<dbReference type="InterPro" id="IPR001138">
    <property type="entry name" value="Zn2Cys6_DnaBD"/>
</dbReference>
<evidence type="ECO:0000313" key="4">
    <source>
        <dbReference type="Proteomes" id="UP001275084"/>
    </source>
</evidence>
<protein>
    <recommendedName>
        <fullName evidence="2">Zn(2)-C6 fungal-type domain-containing protein</fullName>
    </recommendedName>
</protein>
<dbReference type="GO" id="GO:0000981">
    <property type="term" value="F:DNA-binding transcription factor activity, RNA polymerase II-specific"/>
    <property type="evidence" value="ECO:0007669"/>
    <property type="project" value="InterPro"/>
</dbReference>
<proteinExistence type="predicted"/>
<reference evidence="3" key="2">
    <citation type="submission" date="2023-06" db="EMBL/GenBank/DDBJ databases">
        <authorList>
            <consortium name="Lawrence Berkeley National Laboratory"/>
            <person name="Haridas S."/>
            <person name="Hensen N."/>
            <person name="Bonometti L."/>
            <person name="Westerberg I."/>
            <person name="Brannstrom I.O."/>
            <person name="Guillou S."/>
            <person name="Cros-Aarteil S."/>
            <person name="Calhoun S."/>
            <person name="Kuo A."/>
            <person name="Mondo S."/>
            <person name="Pangilinan J."/>
            <person name="Riley R."/>
            <person name="Labutti K."/>
            <person name="Andreopoulos B."/>
            <person name="Lipzen A."/>
            <person name="Chen C."/>
            <person name="Yanf M."/>
            <person name="Daum C."/>
            <person name="Ng V."/>
            <person name="Clum A."/>
            <person name="Steindorff A."/>
            <person name="Ohm R."/>
            <person name="Martin F."/>
            <person name="Silar P."/>
            <person name="Natvig D."/>
            <person name="Lalanne C."/>
            <person name="Gautier V."/>
            <person name="Ament-Velasquez S.L."/>
            <person name="Kruys A."/>
            <person name="Hutchinson M.I."/>
            <person name="Powell A.J."/>
            <person name="Barry K."/>
            <person name="Miller A.N."/>
            <person name="Grigoriev I.V."/>
            <person name="Debuchy R."/>
            <person name="Gladieux P."/>
            <person name="Thoren M.H."/>
            <person name="Johannesson H."/>
        </authorList>
    </citation>
    <scope>NUCLEOTIDE SEQUENCE</scope>
    <source>
        <strain evidence="3">CBS 955.72</strain>
    </source>
</reference>
<keyword evidence="4" id="KW-1185">Reference proteome</keyword>
<organism evidence="3 4">
    <name type="scientific">Lasiosphaeria hispida</name>
    <dbReference type="NCBI Taxonomy" id="260671"/>
    <lineage>
        <taxon>Eukaryota</taxon>
        <taxon>Fungi</taxon>
        <taxon>Dikarya</taxon>
        <taxon>Ascomycota</taxon>
        <taxon>Pezizomycotina</taxon>
        <taxon>Sordariomycetes</taxon>
        <taxon>Sordariomycetidae</taxon>
        <taxon>Sordariales</taxon>
        <taxon>Lasiosphaeriaceae</taxon>
        <taxon>Lasiosphaeria</taxon>
    </lineage>
</organism>
<dbReference type="SUPFAM" id="SSF57701">
    <property type="entry name" value="Zn2/Cys6 DNA-binding domain"/>
    <property type="match status" value="1"/>
</dbReference>
<reference evidence="3" key="1">
    <citation type="journal article" date="2023" name="Mol. Phylogenet. Evol.">
        <title>Genome-scale phylogeny and comparative genomics of the fungal order Sordariales.</title>
        <authorList>
            <person name="Hensen N."/>
            <person name="Bonometti L."/>
            <person name="Westerberg I."/>
            <person name="Brannstrom I.O."/>
            <person name="Guillou S."/>
            <person name="Cros-Aarteil S."/>
            <person name="Calhoun S."/>
            <person name="Haridas S."/>
            <person name="Kuo A."/>
            <person name="Mondo S."/>
            <person name="Pangilinan J."/>
            <person name="Riley R."/>
            <person name="LaButti K."/>
            <person name="Andreopoulos B."/>
            <person name="Lipzen A."/>
            <person name="Chen C."/>
            <person name="Yan M."/>
            <person name="Daum C."/>
            <person name="Ng V."/>
            <person name="Clum A."/>
            <person name="Steindorff A."/>
            <person name="Ohm R.A."/>
            <person name="Martin F."/>
            <person name="Silar P."/>
            <person name="Natvig D.O."/>
            <person name="Lalanne C."/>
            <person name="Gautier V."/>
            <person name="Ament-Velasquez S.L."/>
            <person name="Kruys A."/>
            <person name="Hutchinson M.I."/>
            <person name="Powell A.J."/>
            <person name="Barry K."/>
            <person name="Miller A.N."/>
            <person name="Grigoriev I.V."/>
            <person name="Debuchy R."/>
            <person name="Gladieux P."/>
            <person name="Hiltunen Thoren M."/>
            <person name="Johannesson H."/>
        </authorList>
    </citation>
    <scope>NUCLEOTIDE SEQUENCE</scope>
    <source>
        <strain evidence="3">CBS 955.72</strain>
    </source>
</reference>
<dbReference type="Proteomes" id="UP001275084">
    <property type="component" value="Unassembled WGS sequence"/>
</dbReference>
<dbReference type="Gene3D" id="4.10.240.10">
    <property type="entry name" value="Zn(2)-C6 fungal-type DNA-binding domain"/>
    <property type="match status" value="1"/>
</dbReference>
<evidence type="ECO:0000313" key="3">
    <source>
        <dbReference type="EMBL" id="KAK3356718.1"/>
    </source>
</evidence>
<gene>
    <name evidence="3" type="ORF">B0T25DRAFT_452576</name>
</gene>
<dbReference type="GO" id="GO:0008270">
    <property type="term" value="F:zinc ion binding"/>
    <property type="evidence" value="ECO:0007669"/>
    <property type="project" value="InterPro"/>
</dbReference>
<keyword evidence="1" id="KW-0539">Nucleus</keyword>
<dbReference type="PANTHER" id="PTHR47657:SF14">
    <property type="entry name" value="ZN(2)-C6 FUNGAL-TYPE DOMAIN-CONTAINING PROTEIN"/>
    <property type="match status" value="1"/>
</dbReference>
<feature type="domain" description="Zn(2)-C6 fungal-type" evidence="2">
    <location>
        <begin position="57"/>
        <end position="87"/>
    </location>
</feature>
<dbReference type="CDD" id="cd00067">
    <property type="entry name" value="GAL4"/>
    <property type="match status" value="1"/>
</dbReference>
<dbReference type="PANTHER" id="PTHR47657">
    <property type="entry name" value="STEROL REGULATORY ELEMENT-BINDING PROTEIN ECM22"/>
    <property type="match status" value="1"/>
</dbReference>
<evidence type="ECO:0000256" key="1">
    <source>
        <dbReference type="ARBA" id="ARBA00023242"/>
    </source>
</evidence>
<evidence type="ECO:0000259" key="2">
    <source>
        <dbReference type="Pfam" id="PF00172"/>
    </source>
</evidence>
<dbReference type="InterPro" id="IPR036864">
    <property type="entry name" value="Zn2-C6_fun-type_DNA-bd_sf"/>
</dbReference>
<dbReference type="EMBL" id="JAUIQD010000003">
    <property type="protein sequence ID" value="KAK3356718.1"/>
    <property type="molecule type" value="Genomic_DNA"/>
</dbReference>
<dbReference type="Pfam" id="PF00172">
    <property type="entry name" value="Zn_clus"/>
    <property type="match status" value="1"/>
</dbReference>
<accession>A0AAJ0HL20</accession>
<sequence>MGNGPAFKVFSLSGGDKQARDYKTRKPHKKTRSGCQTCRTKRVKLLIIIGKKLYGTRTNKKKCDESQPRCARCRRNSRQCVYNQSNDYSTSDQTTSLTFTPTILSAVTVTSFPPPISRLLHHSQTQWSAIFHMPCSDQIITLFHANPLVHTAILALTASHLRHLSPHALEYRIAEHLQLAAALREYQTVLDTPFGELGRDGVDALVLSAILLNMLAFTLPAANSHAGGGGGEADPRASWVFSAREDRLGWLALQAGLRPLLSSIGGCFEEVTGFLSVVFLGKGARSLSFVEACARGGGPVEMPESWKRFFGMESLMDLTECTDDSLKRAGDVFNPLVTAVLQLRCLEPLPSNAFRCFQFVGKMQPDFLSRLYDRDGKALWLLGYWLGIMSRFRSIWWCQGRVARDYAAIRMWLNRPHPPGRQPSEAKQWEEMMVEFDKVYVGCLIGNGIIG</sequence>